<dbReference type="Proteomes" id="UP000318138">
    <property type="component" value="Chromosome"/>
</dbReference>
<dbReference type="InterPro" id="IPR014243">
    <property type="entry name" value="RsfA-like"/>
</dbReference>
<keyword evidence="1" id="KW-0175">Coiled coil</keyword>
<feature type="coiled-coil region" evidence="1">
    <location>
        <begin position="152"/>
        <end position="179"/>
    </location>
</feature>
<organism evidence="2 3">
    <name type="scientific">Paenalkalicoccus suaedae</name>
    <dbReference type="NCBI Taxonomy" id="2592382"/>
    <lineage>
        <taxon>Bacteria</taxon>
        <taxon>Bacillati</taxon>
        <taxon>Bacillota</taxon>
        <taxon>Bacilli</taxon>
        <taxon>Bacillales</taxon>
        <taxon>Bacillaceae</taxon>
        <taxon>Paenalkalicoccus</taxon>
    </lineage>
</organism>
<gene>
    <name evidence="2" type="ORF">FLK61_23565</name>
</gene>
<sequence>MAKRKHIWTEEQDARITEVILDYVASGRTRREALIELAKEFDKERGPILNRWNQVLRPTLLKELEEAKIEGREAVGKKARPAWTPEIDQQITTIVMDFINSGKTQLKAFEHAGKELDIATDVVRNRWQSVLRLDKSEEIKLAKANGKENTYVDRLEERIRAHEDEIKKLKKMIKEHQAKQPKKSV</sequence>
<keyword evidence="3" id="KW-1185">Reference proteome</keyword>
<proteinExistence type="predicted"/>
<name>A0A859FB53_9BACI</name>
<evidence type="ECO:0000313" key="2">
    <source>
        <dbReference type="EMBL" id="QKS69774.1"/>
    </source>
</evidence>
<protein>
    <submittedName>
        <fullName evidence="2">Uncharacterized protein</fullName>
    </submittedName>
</protein>
<evidence type="ECO:0000256" key="1">
    <source>
        <dbReference type="SAM" id="Coils"/>
    </source>
</evidence>
<dbReference type="AlphaFoldDB" id="A0A859FB53"/>
<dbReference type="KEGG" id="psua:FLK61_23565"/>
<dbReference type="PANTHER" id="PTHR41302:SF2">
    <property type="entry name" value="PRESPORE SPECIFIC TRANSCRIPTIONAL ACTIVATOR RSFA"/>
    <property type="match status" value="1"/>
</dbReference>
<dbReference type="PANTHER" id="PTHR41302">
    <property type="entry name" value="PRESPORE-SPECIFIC TRANSCRIPTIONAL REGULATOR RSFA-RELATED"/>
    <property type="match status" value="1"/>
</dbReference>
<dbReference type="RefSeq" id="WP_176007817.1">
    <property type="nucleotide sequence ID" value="NZ_CP041372.2"/>
</dbReference>
<dbReference type="EMBL" id="CP041372">
    <property type="protein sequence ID" value="QKS69774.1"/>
    <property type="molecule type" value="Genomic_DNA"/>
</dbReference>
<evidence type="ECO:0000313" key="3">
    <source>
        <dbReference type="Proteomes" id="UP000318138"/>
    </source>
</evidence>
<reference evidence="3" key="1">
    <citation type="submission" date="2019-07" db="EMBL/GenBank/DDBJ databases">
        <title>Bacillus alkalisoli sp. nov. isolated from saline soil.</title>
        <authorList>
            <person name="Sun J.-Q."/>
            <person name="Xu L."/>
        </authorList>
    </citation>
    <scope>NUCLEOTIDE SEQUENCE [LARGE SCALE GENOMIC DNA]</scope>
    <source>
        <strain evidence="3">M4U3P1</strain>
    </source>
</reference>
<accession>A0A859FB53</accession>